<reference evidence="7 8" key="1">
    <citation type="submission" date="2023-03" db="EMBL/GenBank/DDBJ databases">
        <title>Novel Species.</title>
        <authorList>
            <person name="Ma S."/>
        </authorList>
    </citation>
    <scope>NUCLEOTIDE SEQUENCE [LARGE SCALE GENOMIC DNA]</scope>
    <source>
        <strain evidence="7 8">LIND6LT2</strain>
    </source>
</reference>
<evidence type="ECO:0000313" key="7">
    <source>
        <dbReference type="EMBL" id="WZL69586.1"/>
    </source>
</evidence>
<gene>
    <name evidence="7" type="ORF">QBE51_12480</name>
</gene>
<dbReference type="SUPFAM" id="SSF46785">
    <property type="entry name" value="Winged helix' DNA-binding domain"/>
    <property type="match status" value="1"/>
</dbReference>
<dbReference type="InterPro" id="IPR004839">
    <property type="entry name" value="Aminotransferase_I/II_large"/>
</dbReference>
<dbReference type="Proteomes" id="UP001486565">
    <property type="component" value="Chromosome"/>
</dbReference>
<dbReference type="CDD" id="cd00609">
    <property type="entry name" value="AAT_like"/>
    <property type="match status" value="1"/>
</dbReference>
<proteinExistence type="inferred from homology"/>
<dbReference type="Gene3D" id="3.40.640.10">
    <property type="entry name" value="Type I PLP-dependent aspartate aminotransferase-like (Major domain)"/>
    <property type="match status" value="1"/>
</dbReference>
<accession>A0ABZ2Y6C5</accession>
<keyword evidence="8" id="KW-1185">Reference proteome</keyword>
<dbReference type="SMART" id="SM00345">
    <property type="entry name" value="HTH_GNTR"/>
    <property type="match status" value="1"/>
</dbReference>
<keyword evidence="7" id="KW-0808">Transferase</keyword>
<dbReference type="InterPro" id="IPR036388">
    <property type="entry name" value="WH-like_DNA-bd_sf"/>
</dbReference>
<dbReference type="Pfam" id="PF00155">
    <property type="entry name" value="Aminotran_1_2"/>
    <property type="match status" value="1"/>
</dbReference>
<evidence type="ECO:0000256" key="2">
    <source>
        <dbReference type="ARBA" id="ARBA00022898"/>
    </source>
</evidence>
<keyword evidence="4" id="KW-0238">DNA-binding</keyword>
<organism evidence="7 8">
    <name type="scientific">Defluviitalea saccharophila</name>
    <dbReference type="NCBI Taxonomy" id="879970"/>
    <lineage>
        <taxon>Bacteria</taxon>
        <taxon>Bacillati</taxon>
        <taxon>Bacillota</taxon>
        <taxon>Clostridia</taxon>
        <taxon>Lachnospirales</taxon>
        <taxon>Defluviitaleaceae</taxon>
        <taxon>Defluviitalea</taxon>
    </lineage>
</organism>
<keyword evidence="5" id="KW-0804">Transcription</keyword>
<dbReference type="PANTHER" id="PTHR46577:SF1">
    <property type="entry name" value="HTH-TYPE TRANSCRIPTIONAL REGULATORY PROTEIN GABR"/>
    <property type="match status" value="1"/>
</dbReference>
<keyword evidence="7" id="KW-0032">Aminotransferase</keyword>
<keyword evidence="3" id="KW-0805">Transcription regulation</keyword>
<comment type="similarity">
    <text evidence="1">In the C-terminal section; belongs to the class-I pyridoxal-phosphate-dependent aminotransferase family.</text>
</comment>
<dbReference type="RefSeq" id="WP_341876571.1">
    <property type="nucleotide sequence ID" value="NZ_CP121687.1"/>
</dbReference>
<dbReference type="PRINTS" id="PR00035">
    <property type="entry name" value="HTHGNTR"/>
</dbReference>
<dbReference type="InterPro" id="IPR015421">
    <property type="entry name" value="PyrdxlP-dep_Trfase_major"/>
</dbReference>
<dbReference type="GO" id="GO:0008483">
    <property type="term" value="F:transaminase activity"/>
    <property type="evidence" value="ECO:0007669"/>
    <property type="project" value="UniProtKB-KW"/>
</dbReference>
<dbReference type="InterPro" id="IPR036390">
    <property type="entry name" value="WH_DNA-bd_sf"/>
</dbReference>
<sequence>MYISLDETRKRSYSKQIYIKIRAMILSGELSAGEPLPSSRTLSRELSVSRNTVLTAYDMLVSEGAVYSIAGSGYYVSPGVKNTQIKAMGIKDQQTASLSDTVIIDQIINFDSGIPALDLFPREKWNRVVSRAFLDAPVSALGYDDPQGRPEFRKVLCNYLKKTRGISCSLEQIIITSGTKQGLSLVAKCLLSSESEVWMENPSNVNVKQIFSYHTDRIVPFDVDAQGIQPELFPRNGKPDLIFVTPSHQFPMGGILPLQRRIALVEFARKTGAIILEDDYDSAFTYDTPLSNSLFELDHDRVIYTGTFSKVMFPSIRLGYLVIPEHLVPPVRELKRLADHHSNSVYQIALMRFIESGELDRHIRRMKKEYRNRRDLLIELLYDYFGDRVHIHGGSAGMHIVAEFDNVLFSEKQVSRLMAYGIYVVPVERHSIKKGSHANQIILGYAGLTKDDFIRGLSILKEIVNNC</sequence>
<evidence type="ECO:0000259" key="6">
    <source>
        <dbReference type="PROSITE" id="PS50949"/>
    </source>
</evidence>
<dbReference type="InterPro" id="IPR000524">
    <property type="entry name" value="Tscrpt_reg_HTH_GntR"/>
</dbReference>
<protein>
    <submittedName>
        <fullName evidence="7">PLP-dependent aminotransferase family protein</fullName>
    </submittedName>
</protein>
<evidence type="ECO:0000256" key="3">
    <source>
        <dbReference type="ARBA" id="ARBA00023015"/>
    </source>
</evidence>
<feature type="domain" description="HTH gntR-type" evidence="6">
    <location>
        <begin position="11"/>
        <end position="79"/>
    </location>
</feature>
<dbReference type="PANTHER" id="PTHR46577">
    <property type="entry name" value="HTH-TYPE TRANSCRIPTIONAL REGULATORY PROTEIN GABR"/>
    <property type="match status" value="1"/>
</dbReference>
<dbReference type="Pfam" id="PF00392">
    <property type="entry name" value="GntR"/>
    <property type="match status" value="1"/>
</dbReference>
<evidence type="ECO:0000256" key="4">
    <source>
        <dbReference type="ARBA" id="ARBA00023125"/>
    </source>
</evidence>
<keyword evidence="2" id="KW-0663">Pyridoxal phosphate</keyword>
<name>A0ABZ2Y6C5_9FIRM</name>
<dbReference type="EMBL" id="CP121687">
    <property type="protein sequence ID" value="WZL69586.1"/>
    <property type="molecule type" value="Genomic_DNA"/>
</dbReference>
<dbReference type="InterPro" id="IPR015424">
    <property type="entry name" value="PyrdxlP-dep_Trfase"/>
</dbReference>
<dbReference type="InterPro" id="IPR051446">
    <property type="entry name" value="HTH_trans_reg/aminotransferase"/>
</dbReference>
<dbReference type="PROSITE" id="PS50949">
    <property type="entry name" value="HTH_GNTR"/>
    <property type="match status" value="1"/>
</dbReference>
<evidence type="ECO:0000256" key="5">
    <source>
        <dbReference type="ARBA" id="ARBA00023163"/>
    </source>
</evidence>
<dbReference type="SUPFAM" id="SSF53383">
    <property type="entry name" value="PLP-dependent transferases"/>
    <property type="match status" value="1"/>
</dbReference>
<evidence type="ECO:0000313" key="8">
    <source>
        <dbReference type="Proteomes" id="UP001486565"/>
    </source>
</evidence>
<evidence type="ECO:0000256" key="1">
    <source>
        <dbReference type="ARBA" id="ARBA00005384"/>
    </source>
</evidence>
<dbReference type="CDD" id="cd07377">
    <property type="entry name" value="WHTH_GntR"/>
    <property type="match status" value="1"/>
</dbReference>
<dbReference type="Gene3D" id="1.10.10.10">
    <property type="entry name" value="Winged helix-like DNA-binding domain superfamily/Winged helix DNA-binding domain"/>
    <property type="match status" value="1"/>
</dbReference>